<dbReference type="PANTHER" id="PTHR36203:SF1">
    <property type="entry name" value="ASCORBATE-SPECIFIC PTS SYSTEM EIIA COMPONENT"/>
    <property type="match status" value="1"/>
</dbReference>
<dbReference type="InterPro" id="IPR051351">
    <property type="entry name" value="Ascorbate-PTS_EIIA_comp"/>
</dbReference>
<sequence length="143" mass="16314">MSTINKLLPKNQIQVIETAENWMKAVEIASNPLLKNKMITHTYLENMIRSVEENGPYMVLADYFALMHAKPGLGVNEQSMSLLVVKDAVDMKGKPIHIFLVLAAKNHESHLERLKDIMEIFMDNEKYQTILSGNKETIIQLFA</sequence>
<keyword evidence="7" id="KW-0418">Kinase</keyword>
<keyword evidence="3" id="KW-0963">Cytoplasm</keyword>
<evidence type="ECO:0000313" key="12">
    <source>
        <dbReference type="EMBL" id="OTN93058.1"/>
    </source>
</evidence>
<evidence type="ECO:0000256" key="4">
    <source>
        <dbReference type="ARBA" id="ARBA00022553"/>
    </source>
</evidence>
<dbReference type="GO" id="GO:0016301">
    <property type="term" value="F:kinase activity"/>
    <property type="evidence" value="ECO:0007669"/>
    <property type="project" value="UniProtKB-KW"/>
</dbReference>
<gene>
    <name evidence="12" type="ORF">A5810_002517</name>
    <name evidence="13" type="ORF">DKP91_13015</name>
</gene>
<dbReference type="InterPro" id="IPR002178">
    <property type="entry name" value="PTS_EIIA_type-2_dom"/>
</dbReference>
<dbReference type="RefSeq" id="WP_002292322.1">
    <property type="nucleotide sequence ID" value="NZ_BLAC01000001.1"/>
</dbReference>
<dbReference type="PANTHER" id="PTHR36203">
    <property type="entry name" value="ASCORBATE-SPECIFIC PTS SYSTEM EIIA COMPONENT"/>
    <property type="match status" value="1"/>
</dbReference>
<dbReference type="Proteomes" id="UP000249070">
    <property type="component" value="Unassembled WGS sequence"/>
</dbReference>
<evidence type="ECO:0000313" key="13">
    <source>
        <dbReference type="EMBL" id="PZM54172.1"/>
    </source>
</evidence>
<keyword evidence="2" id="KW-0813">Transport</keyword>
<evidence type="ECO:0000259" key="11">
    <source>
        <dbReference type="PROSITE" id="PS51094"/>
    </source>
</evidence>
<dbReference type="Pfam" id="PF00359">
    <property type="entry name" value="PTS_EIIA_2"/>
    <property type="match status" value="1"/>
</dbReference>
<reference evidence="13 15" key="2">
    <citation type="submission" date="2018-05" db="EMBL/GenBank/DDBJ databases">
        <title>Vancomycin-resistant Enterococcus faecium strain from Chelyabinsk, Russia.</title>
        <authorList>
            <person name="Gostev V."/>
            <person name="Goncharov A."/>
            <person name="Kolodzhieva V."/>
            <person name="Suvorov A."/>
            <person name="Sidorenko S."/>
            <person name="Zueva L."/>
        </authorList>
    </citation>
    <scope>NUCLEOTIDE SEQUENCE [LARGE SCALE GENOMIC DNA]</scope>
    <source>
        <strain evidence="13 15">20</strain>
    </source>
</reference>
<keyword evidence="13" id="KW-0762">Sugar transport</keyword>
<accession>A0A200I5X3</accession>
<keyword evidence="4" id="KW-0597">Phosphoprotein</keyword>
<dbReference type="AlphaFoldDB" id="A0A200I5X3"/>
<name>A0A200I5X3_ENTFC</name>
<dbReference type="GeneID" id="66453271"/>
<evidence type="ECO:0000256" key="6">
    <source>
        <dbReference type="ARBA" id="ARBA00022683"/>
    </source>
</evidence>
<dbReference type="Gene3D" id="3.40.930.10">
    <property type="entry name" value="Mannitol-specific EII, Chain A"/>
    <property type="match status" value="1"/>
</dbReference>
<feature type="domain" description="PTS EIIA type-2" evidence="11">
    <location>
        <begin position="6"/>
        <end position="143"/>
    </location>
</feature>
<dbReference type="GO" id="GO:0005737">
    <property type="term" value="C:cytoplasm"/>
    <property type="evidence" value="ECO:0007669"/>
    <property type="project" value="UniProtKB-SubCell"/>
</dbReference>
<dbReference type="EMBL" id="NGKW01000005">
    <property type="protein sequence ID" value="OTN93058.1"/>
    <property type="molecule type" value="Genomic_DNA"/>
</dbReference>
<evidence type="ECO:0000256" key="7">
    <source>
        <dbReference type="ARBA" id="ARBA00022777"/>
    </source>
</evidence>
<comment type="caution">
    <text evidence="12">The sequence shown here is derived from an EMBL/GenBank/DDBJ whole genome shotgun (WGS) entry which is preliminary data.</text>
</comment>
<evidence type="ECO:0000313" key="14">
    <source>
        <dbReference type="Proteomes" id="UP000194885"/>
    </source>
</evidence>
<dbReference type="Proteomes" id="UP000194885">
    <property type="component" value="Unassembled WGS sequence"/>
</dbReference>
<proteinExistence type="predicted"/>
<dbReference type="EMBL" id="QHGU01000093">
    <property type="protein sequence ID" value="PZM54172.1"/>
    <property type="molecule type" value="Genomic_DNA"/>
</dbReference>
<evidence type="ECO:0000256" key="9">
    <source>
        <dbReference type="ARBA" id="ARBA00041175"/>
    </source>
</evidence>
<organism evidence="12 14">
    <name type="scientific">Enterococcus faecium</name>
    <name type="common">Streptococcus faecium</name>
    <dbReference type="NCBI Taxonomy" id="1352"/>
    <lineage>
        <taxon>Bacteria</taxon>
        <taxon>Bacillati</taxon>
        <taxon>Bacillota</taxon>
        <taxon>Bacilli</taxon>
        <taxon>Lactobacillales</taxon>
        <taxon>Enterococcaceae</taxon>
        <taxon>Enterococcus</taxon>
    </lineage>
</organism>
<reference evidence="12 14" key="1">
    <citation type="submission" date="2017-05" db="EMBL/GenBank/DDBJ databases">
        <title>The Genome Sequence of Enterococcus faecium 7H8_DIV0219.</title>
        <authorList>
            <consortium name="The Broad Institute Genomics Platform"/>
            <consortium name="The Broad Institute Genomic Center for Infectious Diseases"/>
            <person name="Earl A."/>
            <person name="Manson A."/>
            <person name="Schwartman J."/>
            <person name="Gilmore M."/>
            <person name="Abouelleil A."/>
            <person name="Cao P."/>
            <person name="Chapman S."/>
            <person name="Cusick C."/>
            <person name="Shea T."/>
            <person name="Young S."/>
            <person name="Neafsey D."/>
            <person name="Nusbaum C."/>
            <person name="Birren B."/>
        </authorList>
    </citation>
    <scope>NUCLEOTIDE SEQUENCE [LARGE SCALE GENOMIC DNA]</scope>
    <source>
        <strain evidence="12 14">7H8_DIV0219</strain>
    </source>
</reference>
<dbReference type="SUPFAM" id="SSF55804">
    <property type="entry name" value="Phoshotransferase/anion transport protein"/>
    <property type="match status" value="1"/>
</dbReference>
<evidence type="ECO:0000256" key="3">
    <source>
        <dbReference type="ARBA" id="ARBA00022490"/>
    </source>
</evidence>
<comment type="function">
    <text evidence="8">The phosphoenolpyruvate-dependent sugar phosphotransferase system (sugar PTS), a major carbohydrate active transport system, catalyzes the phosphorylation of incoming sugar substrates concomitantly with their translocation across the cell membrane. The enzyme II UlaABC PTS system is involved in ascorbate transport.</text>
</comment>
<evidence type="ECO:0000256" key="8">
    <source>
        <dbReference type="ARBA" id="ARBA00037387"/>
    </source>
</evidence>
<dbReference type="InterPro" id="IPR016152">
    <property type="entry name" value="PTrfase/Anion_transptr"/>
</dbReference>
<evidence type="ECO:0000256" key="1">
    <source>
        <dbReference type="ARBA" id="ARBA00004496"/>
    </source>
</evidence>
<keyword evidence="5" id="KW-0808">Transferase</keyword>
<evidence type="ECO:0000256" key="2">
    <source>
        <dbReference type="ARBA" id="ARBA00022448"/>
    </source>
</evidence>
<evidence type="ECO:0000256" key="5">
    <source>
        <dbReference type="ARBA" id="ARBA00022679"/>
    </source>
</evidence>
<evidence type="ECO:0000313" key="15">
    <source>
        <dbReference type="Proteomes" id="UP000249070"/>
    </source>
</evidence>
<keyword evidence="6" id="KW-0598">Phosphotransferase system</keyword>
<dbReference type="GO" id="GO:0009401">
    <property type="term" value="P:phosphoenolpyruvate-dependent sugar phosphotransferase system"/>
    <property type="evidence" value="ECO:0007669"/>
    <property type="project" value="UniProtKB-KW"/>
</dbReference>
<protein>
    <recommendedName>
        <fullName evidence="9">Ascorbate-specific PTS system EIIA component</fullName>
    </recommendedName>
    <alternativeName>
        <fullName evidence="10">Ascorbate-specific phosphotransferase enzyme IIA component</fullName>
    </alternativeName>
</protein>
<dbReference type="PROSITE" id="PS51094">
    <property type="entry name" value="PTS_EIIA_TYPE_2"/>
    <property type="match status" value="1"/>
</dbReference>
<comment type="subcellular location">
    <subcellularLocation>
        <location evidence="1">Cytoplasm</location>
    </subcellularLocation>
</comment>
<evidence type="ECO:0000256" key="10">
    <source>
        <dbReference type="ARBA" id="ARBA00042072"/>
    </source>
</evidence>